<dbReference type="PANTHER" id="PTHR21340">
    <property type="entry name" value="DIADENOSINE 5,5-P1,P4-TETRAPHOSPHATE PYROPHOSPHOHYDROLASE MUTT"/>
    <property type="match status" value="1"/>
</dbReference>
<dbReference type="SUPFAM" id="SSF55811">
    <property type="entry name" value="Nudix"/>
    <property type="match status" value="1"/>
</dbReference>
<dbReference type="PANTHER" id="PTHR21340:SF7">
    <property type="entry name" value="NUDIX HYDROLASE DOMAIN-CONTAINING PROTEIN"/>
    <property type="match status" value="1"/>
</dbReference>
<keyword evidence="1 2" id="KW-0378">Hydrolase</keyword>
<name>A0A1G1XKG6_9BACT</name>
<proteinExistence type="inferred from homology"/>
<dbReference type="CDD" id="cd04662">
    <property type="entry name" value="NUDIX_Hydrolase"/>
    <property type="match status" value="1"/>
</dbReference>
<dbReference type="GO" id="GO:0004081">
    <property type="term" value="F:bis(5'-nucleosyl)-tetraphosphatase (asymmetrical) activity"/>
    <property type="evidence" value="ECO:0007669"/>
    <property type="project" value="TreeGrafter"/>
</dbReference>
<accession>A0A1G1XKG6</accession>
<organism evidence="4 5">
    <name type="scientific">Candidatus Brennerbacteria bacterium RIFOXYD1_FULL_41_16</name>
    <dbReference type="NCBI Taxonomy" id="1797529"/>
    <lineage>
        <taxon>Bacteria</taxon>
        <taxon>Candidatus Brenneribacteriota</taxon>
    </lineage>
</organism>
<dbReference type="InterPro" id="IPR000086">
    <property type="entry name" value="NUDIX_hydrolase_dom"/>
</dbReference>
<dbReference type="Pfam" id="PF00293">
    <property type="entry name" value="NUDIX"/>
    <property type="match status" value="1"/>
</dbReference>
<reference evidence="4 5" key="1">
    <citation type="journal article" date="2016" name="Nat. Commun.">
        <title>Thousands of microbial genomes shed light on interconnected biogeochemical processes in an aquifer system.</title>
        <authorList>
            <person name="Anantharaman K."/>
            <person name="Brown C.T."/>
            <person name="Hug L.A."/>
            <person name="Sharon I."/>
            <person name="Castelle C.J."/>
            <person name="Probst A.J."/>
            <person name="Thomas B.C."/>
            <person name="Singh A."/>
            <person name="Wilkins M.J."/>
            <person name="Karaoz U."/>
            <person name="Brodie E.L."/>
            <person name="Williams K.H."/>
            <person name="Hubbard S.S."/>
            <person name="Banfield J.F."/>
        </authorList>
    </citation>
    <scope>NUCLEOTIDE SEQUENCE [LARGE SCALE GENOMIC DNA]</scope>
</reference>
<dbReference type="PROSITE" id="PS00893">
    <property type="entry name" value="NUDIX_BOX"/>
    <property type="match status" value="1"/>
</dbReference>
<dbReference type="InterPro" id="IPR051325">
    <property type="entry name" value="Nudix_hydrolase_domain"/>
</dbReference>
<dbReference type="EMBL" id="MHHY01000007">
    <property type="protein sequence ID" value="OGY40593.1"/>
    <property type="molecule type" value="Genomic_DNA"/>
</dbReference>
<dbReference type="Gene3D" id="3.90.79.10">
    <property type="entry name" value="Nucleoside Triphosphate Pyrophosphohydrolase"/>
    <property type="match status" value="1"/>
</dbReference>
<evidence type="ECO:0000313" key="5">
    <source>
        <dbReference type="Proteomes" id="UP000178570"/>
    </source>
</evidence>
<dbReference type="InterPro" id="IPR015797">
    <property type="entry name" value="NUDIX_hydrolase-like_dom_sf"/>
</dbReference>
<evidence type="ECO:0000313" key="4">
    <source>
        <dbReference type="EMBL" id="OGY40593.1"/>
    </source>
</evidence>
<sequence>MQISSGLLMYHFKNKDLFVLLAHPGGPFGKKKDLGIWDIPKGGVEKGEELFEAARREFSEETGITSPAYGKHFFELGSVKYSSGKIVHVWAFETKEMPKEFRSNYIEIEWPPRSGKKQKFPEKDKWEFFNLKTAREKILPSQLPFLARLEKILSSR</sequence>
<dbReference type="GO" id="GO:0006167">
    <property type="term" value="P:AMP biosynthetic process"/>
    <property type="evidence" value="ECO:0007669"/>
    <property type="project" value="TreeGrafter"/>
</dbReference>
<dbReference type="PROSITE" id="PS51462">
    <property type="entry name" value="NUDIX"/>
    <property type="match status" value="1"/>
</dbReference>
<evidence type="ECO:0000256" key="1">
    <source>
        <dbReference type="ARBA" id="ARBA00022801"/>
    </source>
</evidence>
<evidence type="ECO:0000259" key="3">
    <source>
        <dbReference type="PROSITE" id="PS51462"/>
    </source>
</evidence>
<dbReference type="GO" id="GO:0006754">
    <property type="term" value="P:ATP biosynthetic process"/>
    <property type="evidence" value="ECO:0007669"/>
    <property type="project" value="TreeGrafter"/>
</dbReference>
<dbReference type="InterPro" id="IPR020476">
    <property type="entry name" value="Nudix_hydrolase"/>
</dbReference>
<evidence type="ECO:0000256" key="2">
    <source>
        <dbReference type="RuleBase" id="RU003476"/>
    </source>
</evidence>
<dbReference type="Proteomes" id="UP000178570">
    <property type="component" value="Unassembled WGS sequence"/>
</dbReference>
<feature type="domain" description="Nudix hydrolase" evidence="3">
    <location>
        <begin position="1"/>
        <end position="153"/>
    </location>
</feature>
<comment type="caution">
    <text evidence="4">The sequence shown here is derived from an EMBL/GenBank/DDBJ whole genome shotgun (WGS) entry which is preliminary data.</text>
</comment>
<comment type="similarity">
    <text evidence="2">Belongs to the Nudix hydrolase family.</text>
</comment>
<dbReference type="InterPro" id="IPR020084">
    <property type="entry name" value="NUDIX_hydrolase_CS"/>
</dbReference>
<gene>
    <name evidence="4" type="ORF">A2570_02570</name>
</gene>
<protein>
    <recommendedName>
        <fullName evidence="3">Nudix hydrolase domain-containing protein</fullName>
    </recommendedName>
</protein>
<dbReference type="PRINTS" id="PR00502">
    <property type="entry name" value="NUDIXFAMILY"/>
</dbReference>
<dbReference type="AlphaFoldDB" id="A0A1G1XKG6"/>